<sequence length="137" mass="15766">MHPDQRLSSSNLLQEILIDENHENGGQFVEITAEQYQELRLQYGDSLVDMLNTGQQHLQMHPDQRLSSSNLLQEILIDENHENGGQFVEITAEQYQQLRLQYGDSLVDMDVIYVNDDVTKNELVQESDDRPAEALHS</sequence>
<proteinExistence type="predicted"/>
<gene>
    <name evidence="1" type="ORF">TELCIR_18277</name>
</gene>
<reference evidence="1 2" key="1">
    <citation type="submission" date="2015-09" db="EMBL/GenBank/DDBJ databases">
        <title>Draft genome of the parasitic nematode Teladorsagia circumcincta isolate WARC Sus (inbred).</title>
        <authorList>
            <person name="Mitreva M."/>
        </authorList>
    </citation>
    <scope>NUCLEOTIDE SEQUENCE [LARGE SCALE GENOMIC DNA]</scope>
    <source>
        <strain evidence="1 2">S</strain>
    </source>
</reference>
<organism evidence="1 2">
    <name type="scientific">Teladorsagia circumcincta</name>
    <name type="common">Brown stomach worm</name>
    <name type="synonym">Ostertagia circumcincta</name>
    <dbReference type="NCBI Taxonomy" id="45464"/>
    <lineage>
        <taxon>Eukaryota</taxon>
        <taxon>Metazoa</taxon>
        <taxon>Ecdysozoa</taxon>
        <taxon>Nematoda</taxon>
        <taxon>Chromadorea</taxon>
        <taxon>Rhabditida</taxon>
        <taxon>Rhabditina</taxon>
        <taxon>Rhabditomorpha</taxon>
        <taxon>Strongyloidea</taxon>
        <taxon>Trichostrongylidae</taxon>
        <taxon>Teladorsagia</taxon>
    </lineage>
</organism>
<dbReference type="AlphaFoldDB" id="A0A2G9TQH3"/>
<dbReference type="OrthoDB" id="1405595at2759"/>
<evidence type="ECO:0000313" key="2">
    <source>
        <dbReference type="Proteomes" id="UP000230423"/>
    </source>
</evidence>
<protein>
    <submittedName>
        <fullName evidence="1">Uncharacterized protein</fullName>
    </submittedName>
</protein>
<name>A0A2G9TQH3_TELCI</name>
<dbReference type="Proteomes" id="UP000230423">
    <property type="component" value="Unassembled WGS sequence"/>
</dbReference>
<dbReference type="EMBL" id="KZ355883">
    <property type="protein sequence ID" value="PIO60231.1"/>
    <property type="molecule type" value="Genomic_DNA"/>
</dbReference>
<accession>A0A2G9TQH3</accession>
<evidence type="ECO:0000313" key="1">
    <source>
        <dbReference type="EMBL" id="PIO60231.1"/>
    </source>
</evidence>
<keyword evidence="2" id="KW-1185">Reference proteome</keyword>